<dbReference type="EMBL" id="VIFY01000368">
    <property type="protein sequence ID" value="TQB67545.1"/>
    <property type="molecule type" value="Genomic_DNA"/>
</dbReference>
<evidence type="ECO:0000313" key="1">
    <source>
        <dbReference type="EMBL" id="TQB67545.1"/>
    </source>
</evidence>
<accession>A0A507QKH2</accession>
<sequence length="239" mass="27345">MKLDADQYAEVSGDFIRKVPNAEEERGEILVMVLASDSTRDQVRDIVQGYLHNQVRMSVLDFQPARESDQRLRLRMSQVLLHLEFESLTWNKQSSLNKGTLKNPSQYHTATLSTDDLLKLAYPREWNSNEGQIQKRICTEFHKQKREGSRWWQAAGILGPGVLLTGGDTLSKVIKYHSPYTFSKLNTVINYIVNVHPSVVAYYHEFDKLVEQILLGATHNASHKTENRGQRLSGLKFSS</sequence>
<organism evidence="1 2">
    <name type="scientific">Monascus purpureus</name>
    <name type="common">Red mold</name>
    <name type="synonym">Monascus anka</name>
    <dbReference type="NCBI Taxonomy" id="5098"/>
    <lineage>
        <taxon>Eukaryota</taxon>
        <taxon>Fungi</taxon>
        <taxon>Dikarya</taxon>
        <taxon>Ascomycota</taxon>
        <taxon>Pezizomycotina</taxon>
        <taxon>Eurotiomycetes</taxon>
        <taxon>Eurotiomycetidae</taxon>
        <taxon>Eurotiales</taxon>
        <taxon>Aspergillaceae</taxon>
        <taxon>Monascus</taxon>
    </lineage>
</organism>
<name>A0A507QKH2_MONPU</name>
<dbReference type="AlphaFoldDB" id="A0A507QKH2"/>
<reference evidence="1 2" key="1">
    <citation type="submission" date="2019-06" db="EMBL/GenBank/DDBJ databases">
        <title>Wine fermentation using esterase from Monascus purpureus.</title>
        <authorList>
            <person name="Geng C."/>
            <person name="Zhang Y."/>
        </authorList>
    </citation>
    <scope>NUCLEOTIDE SEQUENCE [LARGE SCALE GENOMIC DNA]</scope>
    <source>
        <strain evidence="1">HQ1</strain>
    </source>
</reference>
<protein>
    <submittedName>
        <fullName evidence="1">Uncharacterized protein</fullName>
    </submittedName>
</protein>
<dbReference type="Proteomes" id="UP000319663">
    <property type="component" value="Unassembled WGS sequence"/>
</dbReference>
<proteinExistence type="predicted"/>
<evidence type="ECO:0000313" key="2">
    <source>
        <dbReference type="Proteomes" id="UP000319663"/>
    </source>
</evidence>
<comment type="caution">
    <text evidence="1">The sequence shown here is derived from an EMBL/GenBank/DDBJ whole genome shotgun (WGS) entry which is preliminary data.</text>
</comment>
<gene>
    <name evidence="1" type="ORF">MPDQ_005275</name>
</gene>
<keyword evidence="2" id="KW-1185">Reference proteome</keyword>